<dbReference type="PANTHER" id="PTHR33116">
    <property type="entry name" value="REVERSE TRANSCRIPTASE ZINC-BINDING DOMAIN-CONTAINING PROTEIN-RELATED-RELATED"/>
    <property type="match status" value="1"/>
</dbReference>
<dbReference type="AlphaFoldDB" id="A0A9Q1QBL8"/>
<accession>A0A9Q1QBL8</accession>
<dbReference type="EMBL" id="JAKOGI010000363">
    <property type="protein sequence ID" value="KAJ8436137.1"/>
    <property type="molecule type" value="Genomic_DNA"/>
</dbReference>
<evidence type="ECO:0008006" key="3">
    <source>
        <dbReference type="Google" id="ProtNLM"/>
    </source>
</evidence>
<evidence type="ECO:0000313" key="2">
    <source>
        <dbReference type="Proteomes" id="UP001153076"/>
    </source>
</evidence>
<sequence>MGIEDFAAWNNVTIAKLTWAVAQMKKVLWVKWVHERYIKNKDWWDYTPPHESSWYWKKGKTEYKVAQGYKWIRGNSKKVPRVEEEESHLFYTCSYAKTFWEVLSKWRQYIPIVQNSTQLLRELDKSKGPRTLKQITCAIISAIFYHIWSARNHLIFKKQQITALQIILDSLCNSKLERISVILLISKSFG</sequence>
<dbReference type="PANTHER" id="PTHR33116:SF84">
    <property type="entry name" value="RNA-DIRECTED DNA POLYMERASE"/>
    <property type="match status" value="1"/>
</dbReference>
<proteinExistence type="predicted"/>
<reference evidence="1" key="1">
    <citation type="submission" date="2022-04" db="EMBL/GenBank/DDBJ databases">
        <title>Carnegiea gigantea Genome sequencing and assembly v2.</title>
        <authorList>
            <person name="Copetti D."/>
            <person name="Sanderson M.J."/>
            <person name="Burquez A."/>
            <person name="Wojciechowski M.F."/>
        </authorList>
    </citation>
    <scope>NUCLEOTIDE SEQUENCE</scope>
    <source>
        <strain evidence="1">SGP5-SGP5p</strain>
        <tissue evidence="1">Aerial part</tissue>
    </source>
</reference>
<dbReference type="OrthoDB" id="1751077at2759"/>
<name>A0A9Q1QBL8_9CARY</name>
<dbReference type="Proteomes" id="UP001153076">
    <property type="component" value="Unassembled WGS sequence"/>
</dbReference>
<keyword evidence="2" id="KW-1185">Reference proteome</keyword>
<comment type="caution">
    <text evidence="1">The sequence shown here is derived from an EMBL/GenBank/DDBJ whole genome shotgun (WGS) entry which is preliminary data.</text>
</comment>
<organism evidence="1 2">
    <name type="scientific">Carnegiea gigantea</name>
    <dbReference type="NCBI Taxonomy" id="171969"/>
    <lineage>
        <taxon>Eukaryota</taxon>
        <taxon>Viridiplantae</taxon>
        <taxon>Streptophyta</taxon>
        <taxon>Embryophyta</taxon>
        <taxon>Tracheophyta</taxon>
        <taxon>Spermatophyta</taxon>
        <taxon>Magnoliopsida</taxon>
        <taxon>eudicotyledons</taxon>
        <taxon>Gunneridae</taxon>
        <taxon>Pentapetalae</taxon>
        <taxon>Caryophyllales</taxon>
        <taxon>Cactineae</taxon>
        <taxon>Cactaceae</taxon>
        <taxon>Cactoideae</taxon>
        <taxon>Echinocereeae</taxon>
        <taxon>Carnegiea</taxon>
    </lineage>
</organism>
<gene>
    <name evidence="1" type="ORF">Cgig2_033632</name>
</gene>
<evidence type="ECO:0000313" key="1">
    <source>
        <dbReference type="EMBL" id="KAJ8436137.1"/>
    </source>
</evidence>
<protein>
    <recommendedName>
        <fullName evidence="3">Reverse transcriptase zinc-binding domain-containing protein</fullName>
    </recommendedName>
</protein>